<evidence type="ECO:0000256" key="4">
    <source>
        <dbReference type="RuleBase" id="RU367101"/>
    </source>
</evidence>
<keyword evidence="4" id="KW-0507">mRNA processing</keyword>
<name>A0A914R5K9_PAREQ</name>
<keyword evidence="4" id="KW-0833">Ubl conjugation pathway</keyword>
<dbReference type="GO" id="GO:0000974">
    <property type="term" value="C:Prp19 complex"/>
    <property type="evidence" value="ECO:0007669"/>
    <property type="project" value="UniProtKB-UniRule"/>
</dbReference>
<keyword evidence="4" id="KW-0747">Spliceosome</keyword>
<keyword evidence="4" id="KW-0508">mRNA splicing</keyword>
<proteinExistence type="inferred from homology"/>
<keyword evidence="4" id="KW-0539">Nucleus</keyword>
<dbReference type="PANTHER" id="PTHR43995">
    <property type="entry name" value="PRE-MRNA-PROCESSING FACTOR 19"/>
    <property type="match status" value="1"/>
</dbReference>
<dbReference type="EC" id="2.3.2.27" evidence="4"/>
<keyword evidence="2" id="KW-0677">Repeat</keyword>
<comment type="catalytic activity">
    <reaction evidence="4">
        <text>S-ubiquitinyl-[E2 ubiquitin-conjugating enzyme]-L-cysteine + [acceptor protein]-L-lysine = [E2 ubiquitin-conjugating enzyme]-L-cysteine + N(6)-ubiquitinyl-[acceptor protein]-L-lysine.</text>
        <dbReference type="EC" id="2.3.2.27"/>
    </reaction>
</comment>
<dbReference type="GO" id="GO:0070534">
    <property type="term" value="P:protein K63-linked ubiquitination"/>
    <property type="evidence" value="ECO:0007669"/>
    <property type="project" value="UniProtKB-UniRule"/>
</dbReference>
<dbReference type="GO" id="GO:0000398">
    <property type="term" value="P:mRNA splicing, via spliceosome"/>
    <property type="evidence" value="ECO:0007669"/>
    <property type="project" value="InterPro"/>
</dbReference>
<dbReference type="Gene3D" id="2.130.10.10">
    <property type="entry name" value="YVTN repeat-like/Quinoprotein amine dehydrogenase"/>
    <property type="match status" value="1"/>
</dbReference>
<evidence type="ECO:0000256" key="2">
    <source>
        <dbReference type="ARBA" id="ARBA00022737"/>
    </source>
</evidence>
<dbReference type="GO" id="GO:0006281">
    <property type="term" value="P:DNA repair"/>
    <property type="evidence" value="ECO:0007669"/>
    <property type="project" value="UniProtKB-KW"/>
</dbReference>
<comment type="pathway">
    <text evidence="4">Protein modification; protein ubiquitination.</text>
</comment>
<dbReference type="Proteomes" id="UP000887564">
    <property type="component" value="Unplaced"/>
</dbReference>
<dbReference type="WBParaSite" id="PEQ_0000173601-mRNA-1">
    <property type="protein sequence ID" value="PEQ_0000173601-mRNA-1"/>
    <property type="gene ID" value="PEQ_0000173601"/>
</dbReference>
<dbReference type="GO" id="GO:0005737">
    <property type="term" value="C:cytoplasm"/>
    <property type="evidence" value="ECO:0007669"/>
    <property type="project" value="TreeGrafter"/>
</dbReference>
<dbReference type="GO" id="GO:0071006">
    <property type="term" value="C:U2-type catalytic step 1 spliceosome"/>
    <property type="evidence" value="ECO:0007669"/>
    <property type="project" value="TreeGrafter"/>
</dbReference>
<comment type="function">
    <text evidence="4">Ubiquitin-protein ligase which is mainly involved pre-mRNA splicing and DNA repair. Required for pre-mRNA splicing as component of the spliceosome.</text>
</comment>
<dbReference type="InterPro" id="IPR036322">
    <property type="entry name" value="WD40_repeat_dom_sf"/>
</dbReference>
<organism evidence="5 6">
    <name type="scientific">Parascaris equorum</name>
    <name type="common">Equine roundworm</name>
    <dbReference type="NCBI Taxonomy" id="6256"/>
    <lineage>
        <taxon>Eukaryota</taxon>
        <taxon>Metazoa</taxon>
        <taxon>Ecdysozoa</taxon>
        <taxon>Nematoda</taxon>
        <taxon>Chromadorea</taxon>
        <taxon>Rhabditida</taxon>
        <taxon>Spirurina</taxon>
        <taxon>Ascaridomorpha</taxon>
        <taxon>Ascaridoidea</taxon>
        <taxon>Ascarididae</taxon>
        <taxon>Parascaris</taxon>
    </lineage>
</organism>
<keyword evidence="5" id="KW-1185">Reference proteome</keyword>
<dbReference type="InterPro" id="IPR038959">
    <property type="entry name" value="Prp19"/>
</dbReference>
<dbReference type="InterPro" id="IPR019775">
    <property type="entry name" value="WD40_repeat_CS"/>
</dbReference>
<evidence type="ECO:0000256" key="3">
    <source>
        <dbReference type="PROSITE-ProRule" id="PRU00221"/>
    </source>
</evidence>
<dbReference type="InterPro" id="IPR015943">
    <property type="entry name" value="WD40/YVTN_repeat-like_dom_sf"/>
</dbReference>
<dbReference type="AlphaFoldDB" id="A0A914R5K9"/>
<dbReference type="SUPFAM" id="SSF50978">
    <property type="entry name" value="WD40 repeat-like"/>
    <property type="match status" value="1"/>
</dbReference>
<dbReference type="PANTHER" id="PTHR43995:SF1">
    <property type="entry name" value="PRE-MRNA-PROCESSING FACTOR 19"/>
    <property type="match status" value="1"/>
</dbReference>
<accession>A0A914R5K9</accession>
<sequence>MVAGAVKAIAFSENGYYLATGAEDGEVKLWDLRKLKSFKTMSINEGKHTCWVLLMYALFNGINCSVMYRQRSKRVAFGCSVLKAGIGWSQACCAQGDLVLFVHLHGLSQSLLSKETQTIEPD</sequence>
<keyword evidence="4" id="KW-0227">DNA damage</keyword>
<comment type="subunit">
    <text evidence="4">Homotetramer.</text>
</comment>
<evidence type="ECO:0000313" key="6">
    <source>
        <dbReference type="WBParaSite" id="PEQ_0000173601-mRNA-1"/>
    </source>
</evidence>
<feature type="repeat" description="WD" evidence="3">
    <location>
        <begin position="1"/>
        <end position="40"/>
    </location>
</feature>
<reference evidence="6" key="1">
    <citation type="submission" date="2022-11" db="UniProtKB">
        <authorList>
            <consortium name="WormBaseParasite"/>
        </authorList>
    </citation>
    <scope>IDENTIFICATION</scope>
</reference>
<comment type="similarity">
    <text evidence="4">Belongs to the WD repeat PRP19 family.</text>
</comment>
<keyword evidence="4" id="KW-0808">Transferase</keyword>
<dbReference type="InterPro" id="IPR001680">
    <property type="entry name" value="WD40_rpt"/>
</dbReference>
<comment type="subcellular location">
    <subcellularLocation>
        <location evidence="4">Nucleus</location>
    </subcellularLocation>
</comment>
<dbReference type="GO" id="GO:0061630">
    <property type="term" value="F:ubiquitin protein ligase activity"/>
    <property type="evidence" value="ECO:0007669"/>
    <property type="project" value="UniProtKB-UniRule"/>
</dbReference>
<dbReference type="PROSITE" id="PS00678">
    <property type="entry name" value="WD_REPEATS_1"/>
    <property type="match status" value="1"/>
</dbReference>
<keyword evidence="1 3" id="KW-0853">WD repeat</keyword>
<dbReference type="Pfam" id="PF00400">
    <property type="entry name" value="WD40"/>
    <property type="match status" value="1"/>
</dbReference>
<protein>
    <recommendedName>
        <fullName evidence="4">Pre-mRNA-processing factor 19</fullName>
        <ecNumber evidence="4">2.3.2.27</ecNumber>
    </recommendedName>
</protein>
<evidence type="ECO:0000313" key="5">
    <source>
        <dbReference type="Proteomes" id="UP000887564"/>
    </source>
</evidence>
<dbReference type="PROSITE" id="PS50294">
    <property type="entry name" value="WD_REPEATS_REGION"/>
    <property type="match status" value="1"/>
</dbReference>
<dbReference type="PROSITE" id="PS50082">
    <property type="entry name" value="WD_REPEATS_2"/>
    <property type="match status" value="1"/>
</dbReference>
<keyword evidence="4" id="KW-0234">DNA repair</keyword>
<evidence type="ECO:0000256" key="1">
    <source>
        <dbReference type="ARBA" id="ARBA00022574"/>
    </source>
</evidence>